<reference evidence="1 2" key="1">
    <citation type="submission" date="2023-06" db="EMBL/GenBank/DDBJ databases">
        <title>Rhodococcus indonesiensis sp. nov a new member of the Rhodococcus ruber lineage isolated from a sediment of neutral hot spring.</title>
        <authorList>
            <person name="Kusuma A.B."/>
            <person name="Fenylestari G."/>
            <person name="Ammar F."/>
            <person name="Nouioui I."/>
            <person name="Goodfellow M."/>
        </authorList>
    </citation>
    <scope>NUCLEOTIDE SEQUENCE [LARGE SCALE GENOMIC DNA]</scope>
    <source>
        <strain evidence="1 2">CSLK01-03</strain>
    </source>
</reference>
<comment type="caution">
    <text evidence="1">The sequence shown here is derived from an EMBL/GenBank/DDBJ whole genome shotgun (WGS) entry which is preliminary data.</text>
</comment>
<organism evidence="1 2">
    <name type="scientific">Rhodococcus indonesiensis</name>
    <dbReference type="NCBI Taxonomy" id="3055869"/>
    <lineage>
        <taxon>Bacteria</taxon>
        <taxon>Bacillati</taxon>
        <taxon>Actinomycetota</taxon>
        <taxon>Actinomycetes</taxon>
        <taxon>Mycobacteriales</taxon>
        <taxon>Nocardiaceae</taxon>
        <taxon>Rhodococcus</taxon>
    </lineage>
</organism>
<name>A0ABT7RUB8_9NOCA</name>
<protein>
    <submittedName>
        <fullName evidence="1">Uncharacterized protein</fullName>
    </submittedName>
</protein>
<dbReference type="EMBL" id="JAUBOF010000138">
    <property type="protein sequence ID" value="MDM7491233.1"/>
    <property type="molecule type" value="Genomic_DNA"/>
</dbReference>
<sequence length="325" mass="30761">LGALFGTGIVEALDPSTVLQQSSRVLEGAASLTRTALHALPDSWEGAPAEAALDKGRQAQLSAVELSERGDEIGAVTRAATASVERGNVELGGIAQSFLAFATATAPVALTPPGQVALLTAAAEHVSAALAVVARTRGELLGHTAAMNALAAPIAVPAPVANPGLPAPADVAAATATKTVEIVAAAGAPGDVPAQTQAAAFAGGTGPATPTVAAATAPASSASGIAPGGGGVPLGAAGAAALGGAVGGLGGAPSNPRSAATAPVSAVAPAARPPLAAAIPATGRADDDTPRRTRPAILVCAANSTAVIGELPAATAPVIGDGADW</sequence>
<gene>
    <name evidence="1" type="ORF">QT969_23400</name>
</gene>
<dbReference type="Proteomes" id="UP001233164">
    <property type="component" value="Unassembled WGS sequence"/>
</dbReference>
<evidence type="ECO:0000313" key="1">
    <source>
        <dbReference type="EMBL" id="MDM7491233.1"/>
    </source>
</evidence>
<feature type="non-terminal residue" evidence="1">
    <location>
        <position position="1"/>
    </location>
</feature>
<dbReference type="RefSeq" id="WP_289381879.1">
    <property type="nucleotide sequence ID" value="NZ_JAUBOF010000138.1"/>
</dbReference>
<accession>A0ABT7RUB8</accession>
<evidence type="ECO:0000313" key="2">
    <source>
        <dbReference type="Proteomes" id="UP001233164"/>
    </source>
</evidence>
<proteinExistence type="predicted"/>
<keyword evidence="2" id="KW-1185">Reference proteome</keyword>